<keyword evidence="2" id="KW-0472">Membrane</keyword>
<feature type="region of interest" description="Disordered" evidence="1">
    <location>
        <begin position="295"/>
        <end position="366"/>
    </location>
</feature>
<keyword evidence="2" id="KW-1133">Transmembrane helix</keyword>
<evidence type="ECO:0000256" key="2">
    <source>
        <dbReference type="SAM" id="Phobius"/>
    </source>
</evidence>
<reference evidence="3" key="2">
    <citation type="journal article" date="2022" name="Microbiol. Resour. Announc.">
        <title>Whole-Genome Sequence of Entomortierella parvispora E1425, a Mucoromycotan Fungus Associated with Burkholderiaceae-Related Endosymbiotic Bacteria.</title>
        <authorList>
            <person name="Herlambang A."/>
            <person name="Guo Y."/>
            <person name="Takashima Y."/>
            <person name="Narisawa K."/>
            <person name="Ohta H."/>
            <person name="Nishizawa T."/>
        </authorList>
    </citation>
    <scope>NUCLEOTIDE SEQUENCE</scope>
    <source>
        <strain evidence="3">E1425</strain>
    </source>
</reference>
<feature type="compositionally biased region" description="Basic residues" evidence="1">
    <location>
        <begin position="35"/>
        <end position="57"/>
    </location>
</feature>
<dbReference type="AlphaFoldDB" id="A0A9P3H2G1"/>
<dbReference type="EMBL" id="BQFW01000002">
    <property type="protein sequence ID" value="GJJ68879.1"/>
    <property type="molecule type" value="Genomic_DNA"/>
</dbReference>
<sequence length="366" mass="38845">MAAGSHSDKDRHNRTGPLQSNSRSPSPASKDQQHKQHHRSRSHHHSPYHSSHHRRPHYSSSKVSYSRIKSPATTLNGNPSTATPAPLVPHLPHLPPAPLVPEPSFSFNSPLSPSASVLPPPTTTSFTFTTTVTTTTTLIDITPSPVFLSLPRSGSIATTFVPSILSSTTLITDSPVPESPTNLAKISGSSSSTNLGIVLGIVIGGLALLGLLAVFWFRSMGRQRNKKEMMLQQDYSTARGGSARDATRRDGATSTGIARLTTASSPPMTSYRHEAFMTLVKEAAMGFYAAGLDQPPTTTVASSSSAESPAGANRPMTNSSERGGNEEEESVRRLEEGSLGSSDESSEGELQYLEVGSPRLAAGRPT</sequence>
<gene>
    <name evidence="3" type="ORF">EMPS_01225</name>
</gene>
<dbReference type="Proteomes" id="UP000827284">
    <property type="component" value="Unassembled WGS sequence"/>
</dbReference>
<feature type="compositionally biased region" description="Polar residues" evidence="1">
    <location>
        <begin position="71"/>
        <end position="83"/>
    </location>
</feature>
<keyword evidence="2" id="KW-0812">Transmembrane</keyword>
<feature type="compositionally biased region" description="Low complexity" evidence="1">
    <location>
        <begin position="58"/>
        <end position="70"/>
    </location>
</feature>
<proteinExistence type="predicted"/>
<evidence type="ECO:0000256" key="1">
    <source>
        <dbReference type="SAM" id="MobiDB-lite"/>
    </source>
</evidence>
<feature type="compositionally biased region" description="Polar residues" evidence="1">
    <location>
        <begin position="252"/>
        <end position="266"/>
    </location>
</feature>
<protein>
    <recommendedName>
        <fullName evidence="5">Mid2 domain-containing protein</fullName>
    </recommendedName>
</protein>
<evidence type="ECO:0000313" key="3">
    <source>
        <dbReference type="EMBL" id="GJJ68879.1"/>
    </source>
</evidence>
<feature type="compositionally biased region" description="Low complexity" evidence="1">
    <location>
        <begin position="295"/>
        <end position="310"/>
    </location>
</feature>
<reference evidence="3" key="1">
    <citation type="submission" date="2021-11" db="EMBL/GenBank/DDBJ databases">
        <authorList>
            <person name="Herlambang A."/>
            <person name="Guo Y."/>
            <person name="Takashima Y."/>
            <person name="Nishizawa T."/>
        </authorList>
    </citation>
    <scope>NUCLEOTIDE SEQUENCE</scope>
    <source>
        <strain evidence="3">E1425</strain>
    </source>
</reference>
<feature type="region of interest" description="Disordered" evidence="1">
    <location>
        <begin position="1"/>
        <end position="89"/>
    </location>
</feature>
<comment type="caution">
    <text evidence="3">The sequence shown here is derived from an EMBL/GenBank/DDBJ whole genome shotgun (WGS) entry which is preliminary data.</text>
</comment>
<feature type="transmembrane region" description="Helical" evidence="2">
    <location>
        <begin position="195"/>
        <end position="217"/>
    </location>
</feature>
<accession>A0A9P3H2G1</accession>
<keyword evidence="4" id="KW-1185">Reference proteome</keyword>
<feature type="compositionally biased region" description="Basic and acidic residues" evidence="1">
    <location>
        <begin position="1"/>
        <end position="13"/>
    </location>
</feature>
<evidence type="ECO:0008006" key="5">
    <source>
        <dbReference type="Google" id="ProtNLM"/>
    </source>
</evidence>
<organism evidence="3 4">
    <name type="scientific">Entomortierella parvispora</name>
    <dbReference type="NCBI Taxonomy" id="205924"/>
    <lineage>
        <taxon>Eukaryota</taxon>
        <taxon>Fungi</taxon>
        <taxon>Fungi incertae sedis</taxon>
        <taxon>Mucoromycota</taxon>
        <taxon>Mortierellomycotina</taxon>
        <taxon>Mortierellomycetes</taxon>
        <taxon>Mortierellales</taxon>
        <taxon>Mortierellaceae</taxon>
        <taxon>Entomortierella</taxon>
    </lineage>
</organism>
<feature type="region of interest" description="Disordered" evidence="1">
    <location>
        <begin position="234"/>
        <end position="266"/>
    </location>
</feature>
<name>A0A9P3H2G1_9FUNG</name>
<feature type="compositionally biased region" description="Polar residues" evidence="1">
    <location>
        <begin position="16"/>
        <end position="30"/>
    </location>
</feature>
<evidence type="ECO:0000313" key="4">
    <source>
        <dbReference type="Proteomes" id="UP000827284"/>
    </source>
</evidence>